<gene>
    <name evidence="2" type="ORF">SAMN05443551_0765</name>
</gene>
<dbReference type="AlphaFoldDB" id="A0A1M5N4A5"/>
<dbReference type="OrthoDB" id="1683318at2"/>
<evidence type="ECO:0000313" key="3">
    <source>
        <dbReference type="Proteomes" id="UP000184221"/>
    </source>
</evidence>
<dbReference type="Proteomes" id="UP000184221">
    <property type="component" value="Unassembled WGS sequence"/>
</dbReference>
<dbReference type="PANTHER" id="PTHR33930:SF2">
    <property type="entry name" value="BLR3452 PROTEIN"/>
    <property type="match status" value="1"/>
</dbReference>
<sequence length="118" mass="12595">MSWSDFMSDTVARIGRLQKETPDTMAGFNMMGKSAKTNGALSEKTKELIALGIAISTRCDSCIAFHVKSLVRLKTTREEFCEALAMIAYMGGGPSVAFSAKALEAFDEFTGGAPGKSV</sequence>
<dbReference type="STRING" id="996342.SAMN05443551_0765"/>
<keyword evidence="2" id="KW-0575">Peroxidase</keyword>
<dbReference type="InterPro" id="IPR029032">
    <property type="entry name" value="AhpD-like"/>
</dbReference>
<name>A0A1M5N4A5_9RHOB</name>
<dbReference type="Gene3D" id="1.20.1290.10">
    <property type="entry name" value="AhpD-like"/>
    <property type="match status" value="1"/>
</dbReference>
<protein>
    <submittedName>
        <fullName evidence="2">Alkylhydroperoxidase AhpD family core domain-containing protein</fullName>
    </submittedName>
</protein>
<accession>A0A1M5N4A5</accession>
<evidence type="ECO:0000259" key="1">
    <source>
        <dbReference type="Pfam" id="PF02627"/>
    </source>
</evidence>
<dbReference type="InterPro" id="IPR004675">
    <property type="entry name" value="AhpD_core"/>
</dbReference>
<dbReference type="EMBL" id="FQXC01000001">
    <property type="protein sequence ID" value="SHG84388.1"/>
    <property type="molecule type" value="Genomic_DNA"/>
</dbReference>
<dbReference type="Pfam" id="PF02627">
    <property type="entry name" value="CMD"/>
    <property type="match status" value="1"/>
</dbReference>
<proteinExistence type="predicted"/>
<dbReference type="GO" id="GO:0051920">
    <property type="term" value="F:peroxiredoxin activity"/>
    <property type="evidence" value="ECO:0007669"/>
    <property type="project" value="InterPro"/>
</dbReference>
<reference evidence="2 3" key="1">
    <citation type="submission" date="2016-11" db="EMBL/GenBank/DDBJ databases">
        <authorList>
            <person name="Jaros S."/>
            <person name="Januszkiewicz K."/>
            <person name="Wedrychowicz H."/>
        </authorList>
    </citation>
    <scope>NUCLEOTIDE SEQUENCE [LARGE SCALE GENOMIC DNA]</scope>
    <source>
        <strain evidence="2 3">DSM 29431</strain>
    </source>
</reference>
<feature type="domain" description="Carboxymuconolactone decarboxylase-like" evidence="1">
    <location>
        <begin position="22"/>
        <end position="104"/>
    </location>
</feature>
<evidence type="ECO:0000313" key="2">
    <source>
        <dbReference type="EMBL" id="SHG84388.1"/>
    </source>
</evidence>
<keyword evidence="3" id="KW-1185">Reference proteome</keyword>
<dbReference type="InterPro" id="IPR003779">
    <property type="entry name" value="CMD-like"/>
</dbReference>
<dbReference type="PANTHER" id="PTHR33930">
    <property type="entry name" value="ALKYL HYDROPEROXIDE REDUCTASE AHPD"/>
    <property type="match status" value="1"/>
</dbReference>
<dbReference type="SUPFAM" id="SSF69118">
    <property type="entry name" value="AhpD-like"/>
    <property type="match status" value="1"/>
</dbReference>
<organism evidence="2 3">
    <name type="scientific">Marivita hallyeonensis</name>
    <dbReference type="NCBI Taxonomy" id="996342"/>
    <lineage>
        <taxon>Bacteria</taxon>
        <taxon>Pseudomonadati</taxon>
        <taxon>Pseudomonadota</taxon>
        <taxon>Alphaproteobacteria</taxon>
        <taxon>Rhodobacterales</taxon>
        <taxon>Roseobacteraceae</taxon>
        <taxon>Marivita</taxon>
    </lineage>
</organism>
<keyword evidence="2" id="KW-0560">Oxidoreductase</keyword>
<dbReference type="RefSeq" id="WP_072776153.1">
    <property type="nucleotide sequence ID" value="NZ_FQXC01000001.1"/>
</dbReference>
<dbReference type="NCBIfam" id="TIGR00778">
    <property type="entry name" value="ahpD_dom"/>
    <property type="match status" value="1"/>
</dbReference>